<evidence type="ECO:0000313" key="3">
    <source>
        <dbReference type="Proteomes" id="UP000037696"/>
    </source>
</evidence>
<reference evidence="2 3" key="1">
    <citation type="submission" date="2015-08" db="EMBL/GenBank/DDBJ databases">
        <title>Genome sequencing of Penicillium nordicum.</title>
        <authorList>
            <person name="Nguyen H.D."/>
            <person name="Seifert K.A."/>
        </authorList>
    </citation>
    <scope>NUCLEOTIDE SEQUENCE [LARGE SCALE GENOMIC DNA]</scope>
    <source>
        <strain evidence="2 3">DAOMC 185683</strain>
    </source>
</reference>
<protein>
    <submittedName>
        <fullName evidence="2">Uncharacterized protein</fullName>
    </submittedName>
</protein>
<proteinExistence type="predicted"/>
<feature type="transmembrane region" description="Helical" evidence="1">
    <location>
        <begin position="51"/>
        <end position="71"/>
    </location>
</feature>
<keyword evidence="1" id="KW-0812">Transmembrane</keyword>
<dbReference type="EMBL" id="LHQQ01000020">
    <property type="protein sequence ID" value="KOS47095.1"/>
    <property type="molecule type" value="Genomic_DNA"/>
</dbReference>
<organism evidence="2 3">
    <name type="scientific">Penicillium nordicum</name>
    <dbReference type="NCBI Taxonomy" id="229535"/>
    <lineage>
        <taxon>Eukaryota</taxon>
        <taxon>Fungi</taxon>
        <taxon>Dikarya</taxon>
        <taxon>Ascomycota</taxon>
        <taxon>Pezizomycotina</taxon>
        <taxon>Eurotiomycetes</taxon>
        <taxon>Eurotiomycetidae</taxon>
        <taxon>Eurotiales</taxon>
        <taxon>Aspergillaceae</taxon>
        <taxon>Penicillium</taxon>
    </lineage>
</organism>
<comment type="caution">
    <text evidence="2">The sequence shown here is derived from an EMBL/GenBank/DDBJ whole genome shotgun (WGS) entry which is preliminary data.</text>
</comment>
<gene>
    <name evidence="2" type="ORF">ACN38_g1941</name>
</gene>
<keyword evidence="3" id="KW-1185">Reference proteome</keyword>
<evidence type="ECO:0000313" key="2">
    <source>
        <dbReference type="EMBL" id="KOS47095.1"/>
    </source>
</evidence>
<dbReference type="Proteomes" id="UP000037696">
    <property type="component" value="Unassembled WGS sequence"/>
</dbReference>
<feature type="transmembrane region" description="Helical" evidence="1">
    <location>
        <begin position="12"/>
        <end position="31"/>
    </location>
</feature>
<name>A0A0N0RZS0_9EURO</name>
<keyword evidence="1" id="KW-1133">Transmembrane helix</keyword>
<dbReference type="AlphaFoldDB" id="A0A0N0RZS0"/>
<accession>A0A0N0RZS0</accession>
<sequence>MKNRNEATAKASLLNLLADFELVTMLLLILFQTPHCQEANMVATTSHECNLWLDYLFLPGCFAGTVLPRSYELVRQVKRSLQTIELQHFAEEFSNSHI</sequence>
<keyword evidence="1" id="KW-0472">Membrane</keyword>
<evidence type="ECO:0000256" key="1">
    <source>
        <dbReference type="SAM" id="Phobius"/>
    </source>
</evidence>